<evidence type="ECO:0000256" key="1">
    <source>
        <dbReference type="ARBA" id="ARBA00006174"/>
    </source>
</evidence>
<evidence type="ECO:0000259" key="2">
    <source>
        <dbReference type="Pfam" id="PF03972"/>
    </source>
</evidence>
<dbReference type="Pfam" id="PF19305">
    <property type="entry name" value="MmgE_PrpD_C"/>
    <property type="match status" value="1"/>
</dbReference>
<dbReference type="InterPro" id="IPR045336">
    <property type="entry name" value="MmgE_PrpD_N"/>
</dbReference>
<name>D5RMF3_9PROT</name>
<dbReference type="Pfam" id="PF03972">
    <property type="entry name" value="MmgE_PrpD_N"/>
    <property type="match status" value="1"/>
</dbReference>
<comment type="similarity">
    <text evidence="1">Belongs to the PrpD family.</text>
</comment>
<dbReference type="EMBL" id="ADVL01000361">
    <property type="protein sequence ID" value="EFH11519.1"/>
    <property type="molecule type" value="Genomic_DNA"/>
</dbReference>
<dbReference type="Proteomes" id="UP000005324">
    <property type="component" value="Unassembled WGS sequence"/>
</dbReference>
<dbReference type="Gene3D" id="1.10.4100.10">
    <property type="entry name" value="2-methylcitrate dehydratase PrpD"/>
    <property type="match status" value="1"/>
</dbReference>
<feature type="domain" description="MmgE/PrpD N-terminal" evidence="2">
    <location>
        <begin position="28"/>
        <end position="246"/>
    </location>
</feature>
<dbReference type="InterPro" id="IPR036148">
    <property type="entry name" value="MmgE/PrpD_sf"/>
</dbReference>
<dbReference type="PANTHER" id="PTHR16943">
    <property type="entry name" value="2-METHYLCITRATE DEHYDRATASE-RELATED"/>
    <property type="match status" value="1"/>
</dbReference>
<feature type="domain" description="MmgE/PrpD C-terminal" evidence="3">
    <location>
        <begin position="278"/>
        <end position="445"/>
    </location>
</feature>
<evidence type="ECO:0000313" key="4">
    <source>
        <dbReference type="EMBL" id="EFH11519.1"/>
    </source>
</evidence>
<reference evidence="4 5" key="1">
    <citation type="submission" date="2010-04" db="EMBL/GenBank/DDBJ databases">
        <authorList>
            <person name="Qin X."/>
            <person name="Bachman B."/>
            <person name="Battles P."/>
            <person name="Bell A."/>
            <person name="Bess C."/>
            <person name="Bickham C."/>
            <person name="Chaboub L."/>
            <person name="Chen D."/>
            <person name="Coyle M."/>
            <person name="Deiros D.R."/>
            <person name="Dinh H."/>
            <person name="Forbes L."/>
            <person name="Fowler G."/>
            <person name="Francisco L."/>
            <person name="Fu Q."/>
            <person name="Gubbala S."/>
            <person name="Hale W."/>
            <person name="Han Y."/>
            <person name="Hemphill L."/>
            <person name="Highlander S.K."/>
            <person name="Hirani K."/>
            <person name="Hogues M."/>
            <person name="Jackson L."/>
            <person name="Jakkamsetti A."/>
            <person name="Javaid M."/>
            <person name="Jiang H."/>
            <person name="Korchina V."/>
            <person name="Kovar C."/>
            <person name="Lara F."/>
            <person name="Lee S."/>
            <person name="Mata R."/>
            <person name="Mathew T."/>
            <person name="Moen C."/>
            <person name="Morales K."/>
            <person name="Munidasa M."/>
            <person name="Nazareth L."/>
            <person name="Ngo R."/>
            <person name="Nguyen L."/>
            <person name="Okwuonu G."/>
            <person name="Ongeri F."/>
            <person name="Patil S."/>
            <person name="Petrosino J."/>
            <person name="Pham C."/>
            <person name="Pham P."/>
            <person name="Pu L.-L."/>
            <person name="Puazo M."/>
            <person name="Raj R."/>
            <person name="Reid J."/>
            <person name="Rouhana J."/>
            <person name="Saada N."/>
            <person name="Shang Y."/>
            <person name="Simmons D."/>
            <person name="Thornton R."/>
            <person name="Warren J."/>
            <person name="Weissenberger G."/>
            <person name="Zhang J."/>
            <person name="Zhang L."/>
            <person name="Zhou C."/>
            <person name="Zhu D."/>
            <person name="Muzny D."/>
            <person name="Worley K."/>
            <person name="Gibbs R."/>
        </authorList>
    </citation>
    <scope>NUCLEOTIDE SEQUENCE [LARGE SCALE GENOMIC DNA]</scope>
    <source>
        <strain evidence="4 5">ATCC 49957</strain>
    </source>
</reference>
<evidence type="ECO:0000259" key="3">
    <source>
        <dbReference type="Pfam" id="PF19305"/>
    </source>
</evidence>
<accession>D5RMF3</accession>
<proteinExistence type="inferred from homology"/>
<dbReference type="HOGENOM" id="CLU_026574_3_2_5"/>
<dbReference type="InterPro" id="IPR005656">
    <property type="entry name" value="MmgE_PrpD"/>
</dbReference>
<evidence type="ECO:0000313" key="5">
    <source>
        <dbReference type="Proteomes" id="UP000005324"/>
    </source>
</evidence>
<dbReference type="OrthoDB" id="9795089at2"/>
<dbReference type="PANTHER" id="PTHR16943:SF8">
    <property type="entry name" value="2-METHYLCITRATE DEHYDRATASE"/>
    <property type="match status" value="1"/>
</dbReference>
<dbReference type="RefSeq" id="WP_007004681.1">
    <property type="nucleotide sequence ID" value="NZ_GG770779.1"/>
</dbReference>
<dbReference type="InterPro" id="IPR042188">
    <property type="entry name" value="MmgE/PrpD_sf_2"/>
</dbReference>
<sequence length="469" mass="49553">MSIVTPGILPASVLLQQKRPDWLTEWGRFAAAFSAADLPPEALQRARLVLLDSIAVIAAGMQEPELSSLLAQANYAGGGSAVAIGAGRALPPLLAAFANGTAGTMLELDEGNQYARGHPAIHVVPAALAAAPRDGAALLGAIALGYELGARIGIASKLRVTMHPHGTWGTPAAFLSVAHLRGAAAETMIQGLNIASSFGLSTSRRTMLEGATVRNSYAGFSNQLGLMAWDLVQSGFTGETDGIGAVYGGIIAEDFSQSAMTEDLGTRWEIARNYFKRHAACRYTHGALDALAELRQRLPDLAPEQIERIEVDTYVWAAQLDLPAPSNMLSAKFSIPFALATTLLHGSASVPAFRPPALQDEAVRALAARVVVREDAALTARLPGLRPARVALILRDGTRHQAEVLTNRGDTEDPYTEDDILQKFRELAEPVWGAAHAAALIQAVRGVDRTGGLDALTPLLAAPPRSLAR</sequence>
<dbReference type="AlphaFoldDB" id="D5RMF3"/>
<dbReference type="InterPro" id="IPR045337">
    <property type="entry name" value="MmgE_PrpD_C"/>
</dbReference>
<dbReference type="SUPFAM" id="SSF103378">
    <property type="entry name" value="2-methylcitrate dehydratase PrpD"/>
    <property type="match status" value="1"/>
</dbReference>
<keyword evidence="5" id="KW-1185">Reference proteome</keyword>
<gene>
    <name evidence="4" type="ORF">HMPREF0731_2264</name>
</gene>
<dbReference type="InterPro" id="IPR042183">
    <property type="entry name" value="MmgE/PrpD_sf_1"/>
</dbReference>
<dbReference type="GO" id="GO:0016829">
    <property type="term" value="F:lyase activity"/>
    <property type="evidence" value="ECO:0007669"/>
    <property type="project" value="InterPro"/>
</dbReference>
<dbReference type="Gene3D" id="3.30.1330.120">
    <property type="entry name" value="2-methylcitrate dehydratase PrpD"/>
    <property type="match status" value="1"/>
</dbReference>
<organism evidence="4 5">
    <name type="scientific">Pseudoroseomonas cervicalis ATCC 49957</name>
    <dbReference type="NCBI Taxonomy" id="525371"/>
    <lineage>
        <taxon>Bacteria</taxon>
        <taxon>Pseudomonadati</taxon>
        <taxon>Pseudomonadota</taxon>
        <taxon>Alphaproteobacteria</taxon>
        <taxon>Acetobacterales</taxon>
        <taxon>Roseomonadaceae</taxon>
        <taxon>Roseomonas</taxon>
    </lineage>
</organism>
<comment type="caution">
    <text evidence="4">The sequence shown here is derived from an EMBL/GenBank/DDBJ whole genome shotgun (WGS) entry which is preliminary data.</text>
</comment>
<protein>
    <submittedName>
        <fullName evidence="4">MmgE/PrpD family protein</fullName>
    </submittedName>
</protein>